<comment type="caution">
    <text evidence="2">The sequence shown here is derived from an EMBL/GenBank/DDBJ whole genome shotgun (WGS) entry which is preliminary data.</text>
</comment>
<protein>
    <submittedName>
        <fullName evidence="2">Cthe_2314 family HEPN domain-containing protein</fullName>
    </submittedName>
</protein>
<dbReference type="EMBL" id="JAPDHZ010000002">
    <property type="protein sequence ID" value="MDG0790678.1"/>
    <property type="molecule type" value="Genomic_DNA"/>
</dbReference>
<dbReference type="AlphaFoldDB" id="A0A9X4KES6"/>
<name>A0A9X4KES6_9BACL</name>
<keyword evidence="3" id="KW-1185">Reference proteome</keyword>
<organism evidence="2 3">
    <name type="scientific">Cohnella ginsengisoli</name>
    <dbReference type="NCBI Taxonomy" id="425004"/>
    <lineage>
        <taxon>Bacteria</taxon>
        <taxon>Bacillati</taxon>
        <taxon>Bacillota</taxon>
        <taxon>Bacilli</taxon>
        <taxon>Bacillales</taxon>
        <taxon>Paenibacillaceae</taxon>
        <taxon>Cohnella</taxon>
    </lineage>
</organism>
<evidence type="ECO:0000259" key="1">
    <source>
        <dbReference type="Pfam" id="PF18730"/>
    </source>
</evidence>
<evidence type="ECO:0000313" key="2">
    <source>
        <dbReference type="EMBL" id="MDG0790678.1"/>
    </source>
</evidence>
<accession>A0A9X4KES6</accession>
<dbReference type="RefSeq" id="WP_277564481.1">
    <property type="nucleotide sequence ID" value="NZ_JAPDHZ010000002.1"/>
</dbReference>
<proteinExistence type="predicted"/>
<evidence type="ECO:0000313" key="3">
    <source>
        <dbReference type="Proteomes" id="UP001153387"/>
    </source>
</evidence>
<feature type="domain" description="Cthe-2314-like HEPN" evidence="1">
    <location>
        <begin position="72"/>
        <end position="250"/>
    </location>
</feature>
<dbReference type="Proteomes" id="UP001153387">
    <property type="component" value="Unassembled WGS sequence"/>
</dbReference>
<sequence>MARLLITIYDSIDAAPVGGLLCCELCSANPPYDWGGPVRNTIDAMERFALLMQEQGEGDSVEAARIRKYQIWTEGLLRSLDELESSRYAALRFAKLLNVTSFEEMTPEDRLNYYNHIYFDKNAFIRLFSVLDKLGTLMNEYLGLDTENRMENHFSFFTVLRNMRHNGLHPELAEKLEALYEPRREAMGRLRRRRNMEIHQMNAELQDDLLQVLNVKREQPHLENIDENMVDLNEGWELVYLALALVFNHMCKKGEETGASRLRSDRKWRR</sequence>
<dbReference type="Pfam" id="PF18730">
    <property type="entry name" value="HEPN_Cthe2314"/>
    <property type="match status" value="1"/>
</dbReference>
<gene>
    <name evidence="2" type="ORF">OMP38_07275</name>
</gene>
<dbReference type="InterPro" id="IPR041394">
    <property type="entry name" value="HEPN_Cthe2314"/>
</dbReference>
<reference evidence="2 3" key="1">
    <citation type="submission" date="2022-10" db="EMBL/GenBank/DDBJ databases">
        <title>Comparative genomic analysis of Cohnella hashimotonis sp. nov., isolated from the International Space Station.</title>
        <authorList>
            <person name="Simpson A."/>
            <person name="Venkateswaran K."/>
        </authorList>
    </citation>
    <scope>NUCLEOTIDE SEQUENCE [LARGE SCALE GENOMIC DNA]</scope>
    <source>
        <strain evidence="2 3">DSM 18997</strain>
    </source>
</reference>